<dbReference type="AlphaFoldDB" id="A0ABD2PWC1"/>
<evidence type="ECO:0000259" key="7">
    <source>
        <dbReference type="SMART" id="SM00449"/>
    </source>
</evidence>
<dbReference type="SUPFAM" id="SSF57903">
    <property type="entry name" value="FYVE/PHD zinc finger"/>
    <property type="match status" value="1"/>
</dbReference>
<evidence type="ECO:0000256" key="4">
    <source>
        <dbReference type="ARBA" id="ARBA00022833"/>
    </source>
</evidence>
<dbReference type="GO" id="GO:0008270">
    <property type="term" value="F:zinc ion binding"/>
    <property type="evidence" value="ECO:0007669"/>
    <property type="project" value="UniProtKB-KW"/>
</dbReference>
<comment type="caution">
    <text evidence="8">The sequence shown here is derived from an EMBL/GenBank/DDBJ whole genome shotgun (WGS) entry which is preliminary data.</text>
</comment>
<evidence type="ECO:0000256" key="5">
    <source>
        <dbReference type="ARBA" id="ARBA00023242"/>
    </source>
</evidence>
<evidence type="ECO:0000256" key="2">
    <source>
        <dbReference type="ARBA" id="ARBA00022723"/>
    </source>
</evidence>
<keyword evidence="3" id="KW-0863">Zinc-finger</keyword>
<dbReference type="InterPro" id="IPR037353">
    <property type="entry name" value="ASH2"/>
</dbReference>
<keyword evidence="4" id="KW-0862">Zinc</keyword>
<evidence type="ECO:0000256" key="3">
    <source>
        <dbReference type="ARBA" id="ARBA00022771"/>
    </source>
</evidence>
<gene>
    <name evidence="8" type="primary">ASH2L</name>
    <name evidence="8" type="ORF">Ciccas_009757</name>
</gene>
<evidence type="ECO:0000256" key="6">
    <source>
        <dbReference type="SAM" id="MobiDB-lite"/>
    </source>
</evidence>
<dbReference type="GO" id="GO:0032259">
    <property type="term" value="P:methylation"/>
    <property type="evidence" value="ECO:0007669"/>
    <property type="project" value="UniProtKB-KW"/>
</dbReference>
<dbReference type="InterPro" id="IPR013320">
    <property type="entry name" value="ConA-like_dom_sf"/>
</dbReference>
<dbReference type="Pfam" id="PF21257">
    <property type="entry name" value="PHD_ash2p_like"/>
    <property type="match status" value="1"/>
</dbReference>
<dbReference type="SUPFAM" id="SSF49899">
    <property type="entry name" value="Concanavalin A-like lectins/glucanases"/>
    <property type="match status" value="2"/>
</dbReference>
<keyword evidence="5" id="KW-0539">Nucleus</keyword>
<keyword evidence="9" id="KW-1185">Reference proteome</keyword>
<dbReference type="Gene3D" id="2.60.120.920">
    <property type="match status" value="1"/>
</dbReference>
<dbReference type="PROSITE" id="PS01359">
    <property type="entry name" value="ZF_PHD_1"/>
    <property type="match status" value="1"/>
</dbReference>
<sequence length="636" mass="71201">MDSLKNDDSINPTVEELVKATIPLETPSGPQCYCGKSRDFSIPDFQCSFCYKWFHINCIKFNIGKALPFMTAYHFMCKNCNGSGEEVFSRKQANFAVMSQTAIANLIFKNDGRVFFSTNSDIIPYLEDHWEELTTQPRKTNNSWYPSITKTLSSGTLFKKYEIENDLYVSLANTDLSTIGPDYEKFKALTSTLKTNISKFGLQHSSSCEVEAPVAPSPTVTQNQSGDERRRKAQNSSSTAPTGSHLVTNEDVNAFASISTNNSSANLVRSTRRNAGGLTSVGSAASLGEEVKPKLNSLGIPIDHPFNKDGYRYILVEPDRNAQGRKLWDESEFTAGKPIPGLFYRVCNPPQVVLSQNDRATHLKLSPESQLAVTGDKGYGSIRATHGTHTGTWYFEVNILEMTDGTACRIGWSQPLANLQAPVGFDKFGYAWRSILGTKFHEACGKHYRPMVNNFAQLPVPDSIKKLTESKKEDSAPPPVKKQALESINENGLNSLVEYHWNPLPETYKDRPLIKFRNCFYFEEKDEASKTEKLLRILPGSKIEFFRNGEPMGTAFEEIYMGTYFPTISVYKNATVLANFGPDLKHLPKEKWPEVKPMSDRLLESDVEQSLSDLVHLSCNQGLVESLLKKCMAQHI</sequence>
<keyword evidence="2" id="KW-0479">Metal-binding</keyword>
<dbReference type="InterPro" id="IPR003877">
    <property type="entry name" value="SPRY_dom"/>
</dbReference>
<feature type="domain" description="SPRY" evidence="7">
    <location>
        <begin position="390"/>
        <end position="584"/>
    </location>
</feature>
<evidence type="ECO:0000256" key="1">
    <source>
        <dbReference type="ARBA" id="ARBA00004123"/>
    </source>
</evidence>
<evidence type="ECO:0000313" key="9">
    <source>
        <dbReference type="Proteomes" id="UP001626550"/>
    </source>
</evidence>
<accession>A0ABD2PWC1</accession>
<evidence type="ECO:0000313" key="8">
    <source>
        <dbReference type="EMBL" id="KAL3311659.1"/>
    </source>
</evidence>
<feature type="region of interest" description="Disordered" evidence="6">
    <location>
        <begin position="211"/>
        <end position="246"/>
    </location>
</feature>
<dbReference type="InterPro" id="IPR053835">
    <property type="entry name" value="ASH2L-like_WH"/>
</dbReference>
<dbReference type="PANTHER" id="PTHR10598:SF0">
    <property type="entry name" value="SET1_ASH2 HISTONE METHYLTRANSFERASE COMPLEX SUBUNIT ASH2"/>
    <property type="match status" value="1"/>
</dbReference>
<keyword evidence="8" id="KW-0489">Methyltransferase</keyword>
<keyword evidence="8" id="KW-0808">Transferase</keyword>
<comment type="subcellular location">
    <subcellularLocation>
        <location evidence="1">Nucleus</location>
    </subcellularLocation>
</comment>
<dbReference type="CDD" id="cd12872">
    <property type="entry name" value="SPRY_Ash2"/>
    <property type="match status" value="1"/>
</dbReference>
<dbReference type="GO" id="GO:0005634">
    <property type="term" value="C:nucleus"/>
    <property type="evidence" value="ECO:0007669"/>
    <property type="project" value="UniProtKB-SubCell"/>
</dbReference>
<name>A0ABD2PWC1_9PLAT</name>
<dbReference type="SMART" id="SM00449">
    <property type="entry name" value="SPRY"/>
    <property type="match status" value="1"/>
</dbReference>
<protein>
    <submittedName>
        <fullName evidence="8">Set1/Ash2 histone methyltransferase complex subunit ASH2</fullName>
    </submittedName>
</protein>
<dbReference type="PANTHER" id="PTHR10598">
    <property type="entry name" value="SET1/ASH2 HISTONE METHYLTRANSFERASE COMPLEX SUBUNIT ASH2"/>
    <property type="match status" value="1"/>
</dbReference>
<dbReference type="CDD" id="cd15583">
    <property type="entry name" value="PHD_ash2p_like"/>
    <property type="match status" value="1"/>
</dbReference>
<dbReference type="Proteomes" id="UP001626550">
    <property type="component" value="Unassembled WGS sequence"/>
</dbReference>
<dbReference type="InterPro" id="IPR019786">
    <property type="entry name" value="Zinc_finger_PHD-type_CS"/>
</dbReference>
<dbReference type="InterPro" id="IPR011011">
    <property type="entry name" value="Znf_FYVE_PHD"/>
</dbReference>
<dbReference type="InterPro" id="IPR043136">
    <property type="entry name" value="B30.2/SPRY_sf"/>
</dbReference>
<organism evidence="8 9">
    <name type="scientific">Cichlidogyrus casuarinus</name>
    <dbReference type="NCBI Taxonomy" id="1844966"/>
    <lineage>
        <taxon>Eukaryota</taxon>
        <taxon>Metazoa</taxon>
        <taxon>Spiralia</taxon>
        <taxon>Lophotrochozoa</taxon>
        <taxon>Platyhelminthes</taxon>
        <taxon>Monogenea</taxon>
        <taxon>Monopisthocotylea</taxon>
        <taxon>Dactylogyridea</taxon>
        <taxon>Ancyrocephalidae</taxon>
        <taxon>Cichlidogyrus</taxon>
    </lineage>
</organism>
<reference evidence="8 9" key="1">
    <citation type="submission" date="2024-11" db="EMBL/GenBank/DDBJ databases">
        <title>Adaptive evolution of stress response genes in parasites aligns with host niche diversity.</title>
        <authorList>
            <person name="Hahn C."/>
            <person name="Resl P."/>
        </authorList>
    </citation>
    <scope>NUCLEOTIDE SEQUENCE [LARGE SCALE GENOMIC DNA]</scope>
    <source>
        <strain evidence="8">EGGRZ-B1_66</strain>
        <tissue evidence="8">Body</tissue>
    </source>
</reference>
<feature type="compositionally biased region" description="Polar residues" evidence="6">
    <location>
        <begin position="234"/>
        <end position="246"/>
    </location>
</feature>
<dbReference type="EMBL" id="JBJKFK010002087">
    <property type="protein sequence ID" value="KAL3311659.1"/>
    <property type="molecule type" value="Genomic_DNA"/>
</dbReference>
<proteinExistence type="predicted"/>
<dbReference type="Gene3D" id="3.90.980.20">
    <property type="match status" value="1"/>
</dbReference>
<dbReference type="Pfam" id="PF21198">
    <property type="entry name" value="ASH2L-like_WH"/>
    <property type="match status" value="1"/>
</dbReference>
<dbReference type="InterPro" id="IPR049455">
    <property type="entry name" value="ASH2-like_PHD"/>
</dbReference>
<dbReference type="GO" id="GO:0008168">
    <property type="term" value="F:methyltransferase activity"/>
    <property type="evidence" value="ECO:0007669"/>
    <property type="project" value="UniProtKB-KW"/>
</dbReference>